<organism evidence="2 3">
    <name type="scientific">Chitinophaga tropicalis</name>
    <dbReference type="NCBI Taxonomy" id="2683588"/>
    <lineage>
        <taxon>Bacteria</taxon>
        <taxon>Pseudomonadati</taxon>
        <taxon>Bacteroidota</taxon>
        <taxon>Chitinophagia</taxon>
        <taxon>Chitinophagales</taxon>
        <taxon>Chitinophagaceae</taxon>
        <taxon>Chitinophaga</taxon>
    </lineage>
</organism>
<dbReference type="Proteomes" id="UP000461730">
    <property type="component" value="Unassembled WGS sequence"/>
</dbReference>
<dbReference type="AlphaFoldDB" id="A0A7K1TZ02"/>
<evidence type="ECO:0000313" key="3">
    <source>
        <dbReference type="Proteomes" id="UP000461730"/>
    </source>
</evidence>
<dbReference type="RefSeq" id="WP_157304736.1">
    <property type="nucleotide sequence ID" value="NZ_WRXN01000001.1"/>
</dbReference>
<evidence type="ECO:0000313" key="2">
    <source>
        <dbReference type="EMBL" id="MVT07339.1"/>
    </source>
</evidence>
<sequence length="162" mass="18728">MTTKSKSARKNNPWEEILTPATHKEKIELDTQMLAFKFLSIVEKCQDIRKISRKELAKRINTSPSYITQLFRGDKIPNLEILVRMSKAMNFDFQISVSTNESILEEFKEDELLNTMKKARSERVRMVLKNTPAISAEIYNKSAILCPINNEEYQDESKAIPA</sequence>
<dbReference type="EMBL" id="WRXN01000001">
    <property type="protein sequence ID" value="MVT07339.1"/>
    <property type="molecule type" value="Genomic_DNA"/>
</dbReference>
<proteinExistence type="predicted"/>
<keyword evidence="3" id="KW-1185">Reference proteome</keyword>
<dbReference type="PROSITE" id="PS50943">
    <property type="entry name" value="HTH_CROC1"/>
    <property type="match status" value="1"/>
</dbReference>
<accession>A0A7K1TZ02</accession>
<feature type="domain" description="HTH cro/C1-type" evidence="1">
    <location>
        <begin position="49"/>
        <end position="96"/>
    </location>
</feature>
<dbReference type="CDD" id="cd00093">
    <property type="entry name" value="HTH_XRE"/>
    <property type="match status" value="1"/>
</dbReference>
<dbReference type="InterPro" id="IPR010982">
    <property type="entry name" value="Lambda_DNA-bd_dom_sf"/>
</dbReference>
<dbReference type="GO" id="GO:0003677">
    <property type="term" value="F:DNA binding"/>
    <property type="evidence" value="ECO:0007669"/>
    <property type="project" value="InterPro"/>
</dbReference>
<reference evidence="2 3" key="1">
    <citation type="submission" date="2019-12" db="EMBL/GenBank/DDBJ databases">
        <title>Chitinophaga sp. strain ysch24 (GDMCC 1.1355), whole genome shotgun sequence.</title>
        <authorList>
            <person name="Zhang X."/>
        </authorList>
    </citation>
    <scope>NUCLEOTIDE SEQUENCE [LARGE SCALE GENOMIC DNA]</scope>
    <source>
        <strain evidence="3">ysch24</strain>
    </source>
</reference>
<evidence type="ECO:0000259" key="1">
    <source>
        <dbReference type="PROSITE" id="PS50943"/>
    </source>
</evidence>
<dbReference type="InterPro" id="IPR001387">
    <property type="entry name" value="Cro/C1-type_HTH"/>
</dbReference>
<dbReference type="SUPFAM" id="SSF47413">
    <property type="entry name" value="lambda repressor-like DNA-binding domains"/>
    <property type="match status" value="1"/>
</dbReference>
<protein>
    <submittedName>
        <fullName evidence="2">Helix-turn-helix domain-containing protein</fullName>
    </submittedName>
</protein>
<dbReference type="Gene3D" id="1.10.260.40">
    <property type="entry name" value="lambda repressor-like DNA-binding domains"/>
    <property type="match status" value="1"/>
</dbReference>
<gene>
    <name evidence="2" type="ORF">GO493_03630</name>
</gene>
<comment type="caution">
    <text evidence="2">The sequence shown here is derived from an EMBL/GenBank/DDBJ whole genome shotgun (WGS) entry which is preliminary data.</text>
</comment>
<dbReference type="SMART" id="SM00530">
    <property type="entry name" value="HTH_XRE"/>
    <property type="match status" value="1"/>
</dbReference>
<dbReference type="Pfam" id="PF01381">
    <property type="entry name" value="HTH_3"/>
    <property type="match status" value="1"/>
</dbReference>
<name>A0A7K1TZ02_9BACT</name>